<keyword evidence="12 16" id="KW-0472">Membrane</keyword>
<proteinExistence type="predicted"/>
<evidence type="ECO:0000256" key="6">
    <source>
        <dbReference type="ARBA" id="ARBA00022692"/>
    </source>
</evidence>
<dbReference type="EMBL" id="CP039268">
    <property type="protein sequence ID" value="QGU33317.1"/>
    <property type="molecule type" value="Genomic_DNA"/>
</dbReference>
<evidence type="ECO:0000256" key="5">
    <source>
        <dbReference type="ARBA" id="ARBA00022679"/>
    </source>
</evidence>
<dbReference type="Gene3D" id="3.30.450.350">
    <property type="entry name" value="CHASE domain"/>
    <property type="match status" value="1"/>
</dbReference>
<dbReference type="Pfam" id="PF03924">
    <property type="entry name" value="CHASE"/>
    <property type="match status" value="1"/>
</dbReference>
<dbReference type="PROSITE" id="PS50109">
    <property type="entry name" value="HIS_KIN"/>
    <property type="match status" value="1"/>
</dbReference>
<feature type="domain" description="CHASE" evidence="18">
    <location>
        <begin position="82"/>
        <end position="304"/>
    </location>
</feature>
<feature type="transmembrane region" description="Helical" evidence="16">
    <location>
        <begin position="323"/>
        <end position="343"/>
    </location>
</feature>
<dbReference type="EC" id="2.7.13.3" evidence="3"/>
<keyword evidence="8" id="KW-0418">Kinase</keyword>
<organism evidence="19 20">
    <name type="scientific">Thermochromatium tepidum ATCC 43061</name>
    <dbReference type="NCBI Taxonomy" id="316276"/>
    <lineage>
        <taxon>Bacteria</taxon>
        <taxon>Pseudomonadati</taxon>
        <taxon>Pseudomonadota</taxon>
        <taxon>Gammaproteobacteria</taxon>
        <taxon>Chromatiales</taxon>
        <taxon>Chromatiaceae</taxon>
        <taxon>Thermochromatium</taxon>
    </lineage>
</organism>
<dbReference type="Proteomes" id="UP000426424">
    <property type="component" value="Chromosome"/>
</dbReference>
<evidence type="ECO:0000256" key="8">
    <source>
        <dbReference type="ARBA" id="ARBA00022777"/>
    </source>
</evidence>
<evidence type="ECO:0000256" key="2">
    <source>
        <dbReference type="ARBA" id="ARBA00004370"/>
    </source>
</evidence>
<dbReference type="InterPro" id="IPR004358">
    <property type="entry name" value="Sig_transdc_His_kin-like_C"/>
</dbReference>
<dbReference type="GO" id="GO:0000155">
    <property type="term" value="F:phosphorelay sensor kinase activity"/>
    <property type="evidence" value="ECO:0007669"/>
    <property type="project" value="InterPro"/>
</dbReference>
<evidence type="ECO:0000259" key="17">
    <source>
        <dbReference type="PROSITE" id="PS50109"/>
    </source>
</evidence>
<feature type="domain" description="Histidine kinase" evidence="17">
    <location>
        <begin position="404"/>
        <end position="620"/>
    </location>
</feature>
<feature type="region of interest" description="Disordered" evidence="15">
    <location>
        <begin position="625"/>
        <end position="659"/>
    </location>
</feature>
<dbReference type="Pfam" id="PF00512">
    <property type="entry name" value="HisKA"/>
    <property type="match status" value="1"/>
</dbReference>
<gene>
    <name evidence="19" type="ORF">E6P07_10195</name>
</gene>
<evidence type="ECO:0000313" key="20">
    <source>
        <dbReference type="Proteomes" id="UP000426424"/>
    </source>
</evidence>
<dbReference type="PROSITE" id="PS50839">
    <property type="entry name" value="CHASE"/>
    <property type="match status" value="1"/>
</dbReference>
<feature type="transmembrane region" description="Helical" evidence="16">
    <location>
        <begin position="17"/>
        <end position="37"/>
    </location>
</feature>
<dbReference type="FunFam" id="1.10.287.130:FF:000002">
    <property type="entry name" value="Two-component osmosensing histidine kinase"/>
    <property type="match status" value="1"/>
</dbReference>
<name>A0A6I6EJM7_THETI</name>
<dbReference type="FunFam" id="3.30.565.10:FF:000010">
    <property type="entry name" value="Sensor histidine kinase RcsC"/>
    <property type="match status" value="1"/>
</dbReference>
<protein>
    <recommendedName>
        <fullName evidence="14">Sensory/regulatory protein RpfC</fullName>
        <ecNumber evidence="3">2.7.13.3</ecNumber>
    </recommendedName>
</protein>
<dbReference type="CDD" id="cd00082">
    <property type="entry name" value="HisKA"/>
    <property type="match status" value="1"/>
</dbReference>
<dbReference type="SMART" id="SM00387">
    <property type="entry name" value="HATPase_c"/>
    <property type="match status" value="1"/>
</dbReference>
<reference evidence="19 20" key="1">
    <citation type="submission" date="2019-12" db="EMBL/GenBank/DDBJ databases">
        <title>The complete genome of the thermophilic, anoxygenic phototrophic gammaproteobacterium Thermochromatium tepidum.</title>
        <authorList>
            <person name="Sattley W.M."/>
            <person name="Swingley W.D."/>
            <person name="Burchell B.M."/>
            <person name="Gurbani S.A."/>
            <person name="Kujawa C.M."/>
            <person name="Nuccio D.A."/>
            <person name="Schladweiler J."/>
            <person name="Shaffer K.N."/>
            <person name="Stokes L.M."/>
            <person name="Touchman J.W."/>
            <person name="Blankenship R.E."/>
            <person name="Madigan M.T."/>
        </authorList>
    </citation>
    <scope>NUCLEOTIDE SEQUENCE [LARGE SCALE GENOMIC DNA]</scope>
    <source>
        <strain evidence="19 20">ATCC 43061</strain>
    </source>
</reference>
<keyword evidence="6 16" id="KW-0812">Transmembrane</keyword>
<evidence type="ECO:0000256" key="1">
    <source>
        <dbReference type="ARBA" id="ARBA00000085"/>
    </source>
</evidence>
<evidence type="ECO:0000256" key="14">
    <source>
        <dbReference type="ARBA" id="ARBA00068150"/>
    </source>
</evidence>
<keyword evidence="9" id="KW-0067">ATP-binding</keyword>
<evidence type="ECO:0000256" key="9">
    <source>
        <dbReference type="ARBA" id="ARBA00022840"/>
    </source>
</evidence>
<dbReference type="InterPro" id="IPR003594">
    <property type="entry name" value="HATPase_dom"/>
</dbReference>
<dbReference type="InterPro" id="IPR005467">
    <property type="entry name" value="His_kinase_dom"/>
</dbReference>
<evidence type="ECO:0000256" key="11">
    <source>
        <dbReference type="ARBA" id="ARBA00023012"/>
    </source>
</evidence>
<dbReference type="CDD" id="cd16922">
    <property type="entry name" value="HATPase_EvgS-ArcB-TorS-like"/>
    <property type="match status" value="1"/>
</dbReference>
<evidence type="ECO:0000256" key="10">
    <source>
        <dbReference type="ARBA" id="ARBA00022989"/>
    </source>
</evidence>
<dbReference type="SUPFAM" id="SSF55874">
    <property type="entry name" value="ATPase domain of HSP90 chaperone/DNA topoisomerase II/histidine kinase"/>
    <property type="match status" value="1"/>
</dbReference>
<evidence type="ECO:0000256" key="15">
    <source>
        <dbReference type="SAM" id="MobiDB-lite"/>
    </source>
</evidence>
<keyword evidence="10 16" id="KW-1133">Transmembrane helix</keyword>
<dbReference type="InterPro" id="IPR042240">
    <property type="entry name" value="CHASE_sf"/>
</dbReference>
<dbReference type="PRINTS" id="PR00344">
    <property type="entry name" value="BCTRLSENSOR"/>
</dbReference>
<dbReference type="KEGG" id="ttp:E6P07_10195"/>
<dbReference type="GO" id="GO:0005524">
    <property type="term" value="F:ATP binding"/>
    <property type="evidence" value="ECO:0007669"/>
    <property type="project" value="UniProtKB-KW"/>
</dbReference>
<keyword evidence="7" id="KW-0547">Nucleotide-binding</keyword>
<evidence type="ECO:0000256" key="7">
    <source>
        <dbReference type="ARBA" id="ARBA00022741"/>
    </source>
</evidence>
<dbReference type="InterPro" id="IPR003661">
    <property type="entry name" value="HisK_dim/P_dom"/>
</dbReference>
<dbReference type="PANTHER" id="PTHR43047:SF64">
    <property type="entry name" value="HISTIDINE KINASE CONTAINING CHEY-HOMOLOGOUS RECEIVER DOMAIN AND PAS DOMAIN-RELATED"/>
    <property type="match status" value="1"/>
</dbReference>
<dbReference type="InterPro" id="IPR036097">
    <property type="entry name" value="HisK_dim/P_sf"/>
</dbReference>
<evidence type="ECO:0000256" key="16">
    <source>
        <dbReference type="SAM" id="Phobius"/>
    </source>
</evidence>
<dbReference type="InterPro" id="IPR036890">
    <property type="entry name" value="HATPase_C_sf"/>
</dbReference>
<dbReference type="AlphaFoldDB" id="A0A6I6EJM7"/>
<dbReference type="Gene3D" id="3.30.565.10">
    <property type="entry name" value="Histidine kinase-like ATPase, C-terminal domain"/>
    <property type="match status" value="1"/>
</dbReference>
<evidence type="ECO:0000313" key="19">
    <source>
        <dbReference type="EMBL" id="QGU33317.1"/>
    </source>
</evidence>
<dbReference type="PANTHER" id="PTHR43047">
    <property type="entry name" value="TWO-COMPONENT HISTIDINE PROTEIN KINASE"/>
    <property type="match status" value="1"/>
</dbReference>
<sequence>MLNPAFRFRSVQAVPAWLVWPGLILIGGLMLSWMLGVHLRARERAMEAAEFALQADELTHGLQDRLAANVQILRGVAGLFMASEGVGRDQFHRYVETLRLSTHYPGIQAIGYVTLVLGPDREHHVALERAQGLTDYDIRPPGVRERYSAVIYVEPFDAINRQALGFDCLTEPIRAAAAWRAAERDQETVSKQVRLKQDEGSSPRAGVILFVPVYAPNQARETLEQRRAALRGWVYAALRVQDVVETQLSQANGLLSRLSLRVYESPTPSPQGLLYTSTPAPSPVLDHLDLWRRVRIADADWGVRLQALPSYLAGTRVQAGSQALMGAGALLTLVLCLFLAALLRSHRRTDLALAETHRVNQALNQRTHELAASERRVHAKMEALIQARDQAEAANRAKSVFLANMSHEIRTPLNIILGFAQVLTHDQALSTNQRQGLASIRRAGESLLTLINDLLDLAKIEAGRMHLECAIFDPRRLIEETLDLFKPLAQERGLELILEAGALPALIQCDKVRLRQVLINLLGNAIKFTETGSVRLHVASDQAGWFDFNVIDTGIGIAPEEQARLFQPFIQADSGGRQRQGTGLGLVLSAQYVRLMGGELTLESKPGRGSRFSFRVPFQSVPDCEGAPASKVADPNLGPERRPSAADQDEGAMIDPPPGVAAGLAPESVAVRLAHYPDTWLEALRYAVKIGDFVRIGRLLEQIAGQDPALDETLGHWAYVFDQEAFLKALDGQRRS</sequence>
<evidence type="ECO:0000256" key="12">
    <source>
        <dbReference type="ARBA" id="ARBA00023136"/>
    </source>
</evidence>
<dbReference type="Gene3D" id="1.10.287.130">
    <property type="match status" value="1"/>
</dbReference>
<comment type="subunit">
    <text evidence="13">At low DSF concentrations, interacts with RpfF.</text>
</comment>
<accession>A0A6I6EJM7</accession>
<dbReference type="OrthoDB" id="9810730at2"/>
<evidence type="ECO:0000259" key="18">
    <source>
        <dbReference type="PROSITE" id="PS50839"/>
    </source>
</evidence>
<comment type="catalytic activity">
    <reaction evidence="1">
        <text>ATP + protein L-histidine = ADP + protein N-phospho-L-histidine.</text>
        <dbReference type="EC" id="2.7.13.3"/>
    </reaction>
</comment>
<comment type="subcellular location">
    <subcellularLocation>
        <location evidence="2">Membrane</location>
    </subcellularLocation>
</comment>
<dbReference type="SMART" id="SM01079">
    <property type="entry name" value="CHASE"/>
    <property type="match status" value="1"/>
</dbReference>
<keyword evidence="4" id="KW-0597">Phosphoprotein</keyword>
<evidence type="ECO:0000256" key="3">
    <source>
        <dbReference type="ARBA" id="ARBA00012438"/>
    </source>
</evidence>
<dbReference type="GO" id="GO:0016020">
    <property type="term" value="C:membrane"/>
    <property type="evidence" value="ECO:0007669"/>
    <property type="project" value="UniProtKB-SubCell"/>
</dbReference>
<dbReference type="SUPFAM" id="SSF47384">
    <property type="entry name" value="Homodimeric domain of signal transducing histidine kinase"/>
    <property type="match status" value="1"/>
</dbReference>
<keyword evidence="11" id="KW-0902">Two-component regulatory system</keyword>
<evidence type="ECO:0000256" key="13">
    <source>
        <dbReference type="ARBA" id="ARBA00064003"/>
    </source>
</evidence>
<keyword evidence="20" id="KW-1185">Reference proteome</keyword>
<keyword evidence="5" id="KW-0808">Transferase</keyword>
<evidence type="ECO:0000256" key="4">
    <source>
        <dbReference type="ARBA" id="ARBA00022553"/>
    </source>
</evidence>
<dbReference type="SMART" id="SM00388">
    <property type="entry name" value="HisKA"/>
    <property type="match status" value="1"/>
</dbReference>
<dbReference type="Pfam" id="PF02518">
    <property type="entry name" value="HATPase_c"/>
    <property type="match status" value="1"/>
</dbReference>
<dbReference type="InterPro" id="IPR006189">
    <property type="entry name" value="CHASE_dom"/>
</dbReference>